<dbReference type="CDD" id="cd01650">
    <property type="entry name" value="RT_nLTR_like"/>
    <property type="match status" value="1"/>
</dbReference>
<proteinExistence type="predicted"/>
<dbReference type="PANTHER" id="PTHR33116">
    <property type="entry name" value="REVERSE TRANSCRIPTASE ZINC-BINDING DOMAIN-CONTAINING PROTEIN-RELATED-RELATED"/>
    <property type="match status" value="1"/>
</dbReference>
<accession>A0A8T2BRA5</accession>
<dbReference type="EMBL" id="JAEFBJ010000007">
    <property type="protein sequence ID" value="KAG7588536.1"/>
    <property type="molecule type" value="Genomic_DNA"/>
</dbReference>
<dbReference type="InterPro" id="IPR026960">
    <property type="entry name" value="RVT-Znf"/>
</dbReference>
<organism evidence="3 4">
    <name type="scientific">Arabidopsis suecica</name>
    <name type="common">Swedish thale-cress</name>
    <name type="synonym">Cardaminopsis suecica</name>
    <dbReference type="NCBI Taxonomy" id="45249"/>
    <lineage>
        <taxon>Eukaryota</taxon>
        <taxon>Viridiplantae</taxon>
        <taxon>Streptophyta</taxon>
        <taxon>Embryophyta</taxon>
        <taxon>Tracheophyta</taxon>
        <taxon>Spermatophyta</taxon>
        <taxon>Magnoliopsida</taxon>
        <taxon>eudicotyledons</taxon>
        <taxon>Gunneridae</taxon>
        <taxon>Pentapetalae</taxon>
        <taxon>rosids</taxon>
        <taxon>malvids</taxon>
        <taxon>Brassicales</taxon>
        <taxon>Brassicaceae</taxon>
        <taxon>Camelineae</taxon>
        <taxon>Arabidopsis</taxon>
    </lineage>
</organism>
<dbReference type="PROSITE" id="PS50878">
    <property type="entry name" value="RT_POL"/>
    <property type="match status" value="1"/>
</dbReference>
<dbReference type="InterPro" id="IPR025558">
    <property type="entry name" value="DUF4283"/>
</dbReference>
<reference evidence="3 4" key="1">
    <citation type="submission" date="2020-12" db="EMBL/GenBank/DDBJ databases">
        <title>Concerted genomic and epigenomic changes stabilize Arabidopsis allopolyploids.</title>
        <authorList>
            <person name="Chen Z."/>
        </authorList>
    </citation>
    <scope>NUCLEOTIDE SEQUENCE [LARGE SCALE GENOMIC DNA]</scope>
    <source>
        <strain evidence="3">As9502</strain>
        <tissue evidence="3">Leaf</tissue>
    </source>
</reference>
<keyword evidence="4" id="KW-1185">Reference proteome</keyword>
<feature type="region of interest" description="Disordered" evidence="1">
    <location>
        <begin position="1"/>
        <end position="26"/>
    </location>
</feature>
<feature type="compositionally biased region" description="Basic and acidic residues" evidence="1">
    <location>
        <begin position="280"/>
        <end position="317"/>
    </location>
</feature>
<sequence length="1900" mass="214413">MSRRSSPPGWDKAKDVQIRPPKPPRVKAPAFDNSELMRRHALTAIGRLTNPMEQKVWSLIPFLADHWKFSSRPIGADLGNGLFQFQFANEKDLATALRNQPYHFSQWMVIFQRWEPTIDRSFPSQIPFWISVQGIPVHLWSEGILESIAKQIGHLDRSDVSPTYFRMRVIINGLKPLVMSTIVEFADGSELEAFLVYEKLRNYCKACYMLDHSKESCPLLSREASKRCLDSHSVRFSDRKEAESSHSEAERRVSGASDSFSRSRRRDSSPLRSSHLRSGHQTERSRRFRESGGAIRRRDERESHRELSRADSSRRSDSYSGLDLRSSLSRRQSDSVHLQPHRRRSPSHSFSRSENRSAPAPLDKGKGKMQDSLPGSDATTSQRLDDLNPGFPFSSSSLHTTAPLPAQEALDTAMGELREVMSQYANCPDPTESAARRARVRQAEELGEFEATAEQMVRATLPVNLIPSTESFAEEGNISSERIPASQRLGPTNGEVEVPSIKRRTTGKKKLGRPPGKKASPSKLVGIKSKKKKFLNQQTIPFPRRRLNMEQAPPLEESPNHYSGEHQARASPQAVRRIREIHQKRSPDVIFLMESMNPDAVVYKKLDFLKNFKSFLVSPQGHGGGGLALFWKPELEMEIISSCESFIDARLRPKGSELFATFVYGEPDQTKRMEVWETLKGLAEGRGGPWFLTGDFNEILDNSEKTGGPLRAESSFVDFRSFMSEVGLFDIKHSGNLLSWRGVRHTHLVRCRLDRAMANAACFDVFSRGRCDYMKFEGSDHRPLFTYLGIGKKRRKGLFRYDRRLKENEEVLSLIAEAWNEDAVSVEDRLSNCRRAIILWTKEKQKNSQLEIERLKEALEQAMVSPIHDDLLLTSINADLNAAYLAEEAFWKQRSRQNWLCLGDQNSGFFHAVTKSRACQNSLTVLESDQGEKVFEDEQFASIISQCYKDLFTSQLSCPAEVMRIVEEAVATKVTVEDNAFLTKDPSSLEIKEALFDIHPGKAPGPDGFSACFFQTNWETVGEIFTKEVQSYFSSGLLPASINKTHIRLIPKIQGPKRVLDYRPIALCNVIYKVFSKVLTRRLKVVLSPLISENQSAFVAGRAISDNVLITHETLNFLKTSGAKKNVSMVVKTDMSKAYDRLEWPFIKAVLLRKGFHPKWVNWVLQCVTTVSYSFLINGSPLGEVIPSRGIRQGDPLSPYLFILCGDVLSGLCERSQREGKLQGIKVATGSPRINHLLFADDTMFFCRAKAKGCKELMNILAKYETASGQLINKQKSSIFFSRRTSLETRSNVKHWLQIEKEGGVGKYLGLPELFGQKKKDLFASIVDRIRQKAVSWSSRFLSSAGKMVMLKSVLSAIPTYAMSCFQLPVSLCDRIQSALTRFWWDKNDQQKKMCWISWEKMARPKHVGGLGFKNVKAFNAALLAKLSWRILKKPESLLARVLTGKYCSAEGFLETICPKTASHGWRGILLGRNLLKKQLGWSLGNGEAVRLWDDSWLSHEKLLQPAGPAPFASKDWKVKDLFLPNSVDWNEDLLDMVVPVHKETILAIKPSRSGGPDRRVWLPNKDGVYTTKSGYQVAYQEESSGLPALQDPNFKWYDLVWNLLCSPKIKLFLWKALNGAIPSGAQLATRIPSFEPSCIRCRDIESTNHILFNCQFAQKVWQLAPLEGMDSFPVFTDVSSGLQWIKQRKSLPPVGLGHCTLFPWICWTLWTSRNQRVFSKTCFGEKEIILKAIQDATEWQRAQEPNLKKICRQPARTIPLKKSPLTLEIHTDASWNSVSRAAGLGWTVSPPGCLLRKNSALCEHVSSPLAAEALAVRTALHSASSLGHQDIMLLSDCQVLIKAIASQSLLVEIHGIMVDIFDCISRFNFFSCCFIPRASNVVADGLAKEALAMYSQTFD</sequence>
<comment type="caution">
    <text evidence="3">The sequence shown here is derived from an EMBL/GenBank/DDBJ whole genome shotgun (WGS) entry which is preliminary data.</text>
</comment>
<evidence type="ECO:0000313" key="3">
    <source>
        <dbReference type="EMBL" id="KAG7588536.1"/>
    </source>
</evidence>
<dbReference type="Pfam" id="PF13966">
    <property type="entry name" value="zf-RVT"/>
    <property type="match status" value="1"/>
</dbReference>
<dbReference type="CDD" id="cd06222">
    <property type="entry name" value="RNase_H_like"/>
    <property type="match status" value="1"/>
</dbReference>
<dbReference type="Pfam" id="PF14111">
    <property type="entry name" value="DUF4283"/>
    <property type="match status" value="1"/>
</dbReference>
<feature type="compositionally biased region" description="Low complexity" evidence="1">
    <location>
        <begin position="318"/>
        <end position="330"/>
    </location>
</feature>
<dbReference type="Proteomes" id="UP000694251">
    <property type="component" value="Chromosome 7"/>
</dbReference>
<evidence type="ECO:0000256" key="1">
    <source>
        <dbReference type="SAM" id="MobiDB-lite"/>
    </source>
</evidence>
<dbReference type="Pfam" id="PF14392">
    <property type="entry name" value="zf-CCHC_4"/>
    <property type="match status" value="1"/>
</dbReference>
<name>A0A8T2BRA5_ARASU</name>
<protein>
    <submittedName>
        <fullName evidence="3">Ribonuclease H domain</fullName>
    </submittedName>
</protein>
<dbReference type="OrthoDB" id="1001388at2759"/>
<gene>
    <name evidence="3" type="ORF">ISN44_As07g008640</name>
</gene>
<evidence type="ECO:0000313" key="4">
    <source>
        <dbReference type="Proteomes" id="UP000694251"/>
    </source>
</evidence>
<dbReference type="GO" id="GO:0003676">
    <property type="term" value="F:nucleic acid binding"/>
    <property type="evidence" value="ECO:0007669"/>
    <property type="project" value="InterPro"/>
</dbReference>
<feature type="region of interest" description="Disordered" evidence="1">
    <location>
        <begin position="239"/>
        <end position="400"/>
    </location>
</feature>
<feature type="compositionally biased region" description="Basic residues" evidence="1">
    <location>
        <begin position="501"/>
        <end position="516"/>
    </location>
</feature>
<feature type="compositionally biased region" description="Basic and acidic residues" evidence="1">
    <location>
        <begin position="239"/>
        <end position="253"/>
    </location>
</feature>
<evidence type="ECO:0000259" key="2">
    <source>
        <dbReference type="PROSITE" id="PS50878"/>
    </source>
</evidence>
<dbReference type="InterPro" id="IPR002156">
    <property type="entry name" value="RNaseH_domain"/>
</dbReference>
<dbReference type="GO" id="GO:0004523">
    <property type="term" value="F:RNA-DNA hybrid ribonuclease activity"/>
    <property type="evidence" value="ECO:0007669"/>
    <property type="project" value="InterPro"/>
</dbReference>
<dbReference type="InterPro" id="IPR025836">
    <property type="entry name" value="Zn_knuckle_CX2CX4HX4C"/>
</dbReference>
<dbReference type="InterPro" id="IPR044730">
    <property type="entry name" value="RNase_H-like_dom_plant"/>
</dbReference>
<dbReference type="Pfam" id="PF00078">
    <property type="entry name" value="RVT_1"/>
    <property type="match status" value="1"/>
</dbReference>
<dbReference type="InterPro" id="IPR005135">
    <property type="entry name" value="Endo/exonuclease/phosphatase"/>
</dbReference>
<dbReference type="InterPro" id="IPR000477">
    <property type="entry name" value="RT_dom"/>
</dbReference>
<dbReference type="Pfam" id="PF13456">
    <property type="entry name" value="RVT_3"/>
    <property type="match status" value="1"/>
</dbReference>
<dbReference type="Pfam" id="PF03372">
    <property type="entry name" value="Exo_endo_phos"/>
    <property type="match status" value="1"/>
</dbReference>
<feature type="region of interest" description="Disordered" evidence="1">
    <location>
        <begin position="484"/>
        <end position="524"/>
    </location>
</feature>
<feature type="domain" description="Reverse transcriptase" evidence="2">
    <location>
        <begin position="1031"/>
        <end position="1301"/>
    </location>
</feature>
<dbReference type="PANTHER" id="PTHR33116:SF86">
    <property type="entry name" value="REVERSE TRANSCRIPTASE DOMAIN-CONTAINING PROTEIN"/>
    <property type="match status" value="1"/>
</dbReference>